<feature type="domain" description="ABM" evidence="1">
    <location>
        <begin position="8"/>
        <end position="97"/>
    </location>
</feature>
<dbReference type="InterPro" id="IPR011008">
    <property type="entry name" value="Dimeric_a/b-barrel"/>
</dbReference>
<accession>A0A9Q7EBK9</accession>
<sequence length="106" mass="12576">MIQTQPGIELTVEFTLKPNVLKAFEAILLPHLERVAAEETCITLIANRDPQNETRYMLYERWENQEEFTTVQMKRSYRIPYEEQIKPFEAAPRKVSIWKATFVQTK</sequence>
<name>A0A9Q7EBK9_MYROD</name>
<dbReference type="Pfam" id="PF03992">
    <property type="entry name" value="ABM"/>
    <property type="match status" value="1"/>
</dbReference>
<proteinExistence type="predicted"/>
<keyword evidence="2" id="KW-0503">Monooxygenase</keyword>
<dbReference type="EMBL" id="CP068108">
    <property type="protein sequence ID" value="QQU01474.1"/>
    <property type="molecule type" value="Genomic_DNA"/>
</dbReference>
<dbReference type="GO" id="GO:0004497">
    <property type="term" value="F:monooxygenase activity"/>
    <property type="evidence" value="ECO:0007669"/>
    <property type="project" value="UniProtKB-KW"/>
</dbReference>
<dbReference type="SUPFAM" id="SSF54909">
    <property type="entry name" value="Dimeric alpha+beta barrel"/>
    <property type="match status" value="1"/>
</dbReference>
<dbReference type="PROSITE" id="PS51725">
    <property type="entry name" value="ABM"/>
    <property type="match status" value="1"/>
</dbReference>
<keyword evidence="2" id="KW-0560">Oxidoreductase</keyword>
<dbReference type="OrthoDB" id="1495687at2"/>
<organism evidence="2 3">
    <name type="scientific">Myroides odoratus</name>
    <name type="common">Flavobacterium odoratum</name>
    <dbReference type="NCBI Taxonomy" id="256"/>
    <lineage>
        <taxon>Bacteria</taxon>
        <taxon>Pseudomonadati</taxon>
        <taxon>Bacteroidota</taxon>
        <taxon>Flavobacteriia</taxon>
        <taxon>Flavobacteriales</taxon>
        <taxon>Flavobacteriaceae</taxon>
        <taxon>Myroides</taxon>
    </lineage>
</organism>
<dbReference type="AlphaFoldDB" id="A0A9Q7EBK9"/>
<evidence type="ECO:0000313" key="2">
    <source>
        <dbReference type="EMBL" id="QQU01474.1"/>
    </source>
</evidence>
<dbReference type="Proteomes" id="UP000596202">
    <property type="component" value="Chromosome"/>
</dbReference>
<gene>
    <name evidence="2" type="ORF">I6I88_06950</name>
</gene>
<dbReference type="GeneID" id="93527388"/>
<dbReference type="InterPro" id="IPR007138">
    <property type="entry name" value="ABM_dom"/>
</dbReference>
<reference evidence="2 3" key="1">
    <citation type="submission" date="2021-01" db="EMBL/GenBank/DDBJ databases">
        <title>FDA dAtabase for Regulatory Grade micrObial Sequences (FDA-ARGOS): Supporting development and validation of Infectious Disease Dx tests.</title>
        <authorList>
            <person name="Sproer C."/>
            <person name="Gronow S."/>
            <person name="Severitt S."/>
            <person name="Schroder I."/>
            <person name="Tallon L."/>
            <person name="Sadzewicz L."/>
            <person name="Zhao X."/>
            <person name="Boylan J."/>
            <person name="Ott S."/>
            <person name="Bowen H."/>
            <person name="Vavikolanu K."/>
            <person name="Mehta A."/>
            <person name="Aluvathingal J."/>
            <person name="Nadendla S."/>
            <person name="Lowell S."/>
            <person name="Myers T."/>
            <person name="Yan Y."/>
            <person name="Sichtig H."/>
        </authorList>
    </citation>
    <scope>NUCLEOTIDE SEQUENCE [LARGE SCALE GENOMIC DNA]</scope>
    <source>
        <strain evidence="2 3">FDAARGOS_1131</strain>
    </source>
</reference>
<evidence type="ECO:0000259" key="1">
    <source>
        <dbReference type="PROSITE" id="PS51725"/>
    </source>
</evidence>
<dbReference type="RefSeq" id="WP_002992005.1">
    <property type="nucleotide sequence ID" value="NZ_CP068108.1"/>
</dbReference>
<evidence type="ECO:0000313" key="3">
    <source>
        <dbReference type="Proteomes" id="UP000596202"/>
    </source>
</evidence>
<dbReference type="Gene3D" id="3.30.70.100">
    <property type="match status" value="1"/>
</dbReference>
<protein>
    <submittedName>
        <fullName evidence="2">Antibiotic biosynthesis monooxygenase</fullName>
    </submittedName>
</protein>